<feature type="chain" id="PRO_5002526279" evidence="2">
    <location>
        <begin position="23"/>
        <end position="137"/>
    </location>
</feature>
<name>A0A0F7ZZ11_9HYPO</name>
<dbReference type="PANTHER" id="PTHR38705:SF1">
    <property type="entry name" value="PROTEIN RDS1"/>
    <property type="match status" value="1"/>
</dbReference>
<evidence type="ECO:0000256" key="2">
    <source>
        <dbReference type="SAM" id="SignalP"/>
    </source>
</evidence>
<evidence type="ECO:0000313" key="3">
    <source>
        <dbReference type="EMBL" id="KJZ73412.1"/>
    </source>
</evidence>
<reference evidence="3 4" key="1">
    <citation type="journal article" date="2014" name="Genome Biol. Evol.">
        <title>Comparative genomics and transcriptomics analyses reveal divergent lifestyle features of nematode endoparasitic fungus Hirsutella minnesotensis.</title>
        <authorList>
            <person name="Lai Y."/>
            <person name="Liu K."/>
            <person name="Zhang X."/>
            <person name="Zhang X."/>
            <person name="Li K."/>
            <person name="Wang N."/>
            <person name="Shu C."/>
            <person name="Wu Y."/>
            <person name="Wang C."/>
            <person name="Bushley K.E."/>
            <person name="Xiang M."/>
            <person name="Liu X."/>
        </authorList>
    </citation>
    <scope>NUCLEOTIDE SEQUENCE [LARGE SCALE GENOMIC DNA]</scope>
    <source>
        <strain evidence="3 4">3608</strain>
    </source>
</reference>
<keyword evidence="2" id="KW-0732">Signal</keyword>
<protein>
    <submittedName>
        <fullName evidence="3">Uncharacterized protein</fullName>
    </submittedName>
</protein>
<evidence type="ECO:0000256" key="1">
    <source>
        <dbReference type="SAM" id="MobiDB-lite"/>
    </source>
</evidence>
<sequence>MRSKASLRNTLVFAIALPVCQAVPASRTNSGITQEVPAPTTEAPPAVPHSDVTSHGSYDGLSATTTGAISTEVIAQTIPYLPPNPQKLLYPADGQLHHKQPAPYTPSGGQGTNGSEPVYRVQSDFDYQSIALGLYQE</sequence>
<feature type="region of interest" description="Disordered" evidence="1">
    <location>
        <begin position="28"/>
        <end position="63"/>
    </location>
</feature>
<feature type="compositionally biased region" description="Polar residues" evidence="1">
    <location>
        <begin position="51"/>
        <end position="63"/>
    </location>
</feature>
<dbReference type="OrthoDB" id="2098436at2759"/>
<feature type="region of interest" description="Disordered" evidence="1">
    <location>
        <begin position="86"/>
        <end position="117"/>
    </location>
</feature>
<proteinExistence type="predicted"/>
<feature type="signal peptide" evidence="2">
    <location>
        <begin position="1"/>
        <end position="22"/>
    </location>
</feature>
<dbReference type="Proteomes" id="UP000054481">
    <property type="component" value="Unassembled WGS sequence"/>
</dbReference>
<dbReference type="EMBL" id="KQ030535">
    <property type="protein sequence ID" value="KJZ73412.1"/>
    <property type="molecule type" value="Genomic_DNA"/>
</dbReference>
<organism evidence="3 4">
    <name type="scientific">Hirsutella minnesotensis 3608</name>
    <dbReference type="NCBI Taxonomy" id="1043627"/>
    <lineage>
        <taxon>Eukaryota</taxon>
        <taxon>Fungi</taxon>
        <taxon>Dikarya</taxon>
        <taxon>Ascomycota</taxon>
        <taxon>Pezizomycotina</taxon>
        <taxon>Sordariomycetes</taxon>
        <taxon>Hypocreomycetidae</taxon>
        <taxon>Hypocreales</taxon>
        <taxon>Ophiocordycipitaceae</taxon>
        <taxon>Hirsutella</taxon>
    </lineage>
</organism>
<accession>A0A0F7ZZ11</accession>
<keyword evidence="4" id="KW-1185">Reference proteome</keyword>
<feature type="compositionally biased region" description="Low complexity" evidence="1">
    <location>
        <begin position="35"/>
        <end position="44"/>
    </location>
</feature>
<evidence type="ECO:0000313" key="4">
    <source>
        <dbReference type="Proteomes" id="UP000054481"/>
    </source>
</evidence>
<dbReference type="AlphaFoldDB" id="A0A0F7ZZ11"/>
<dbReference type="PANTHER" id="PTHR38705">
    <property type="entry name" value="PROTEIN RDS1"/>
    <property type="match status" value="1"/>
</dbReference>
<gene>
    <name evidence="3" type="ORF">HIM_07206</name>
</gene>
<dbReference type="InterPro" id="IPR039254">
    <property type="entry name" value="Rds1"/>
</dbReference>